<dbReference type="PROSITE" id="PS50931">
    <property type="entry name" value="HTH_LYSR"/>
    <property type="match status" value="1"/>
</dbReference>
<dbReference type="Gene3D" id="3.40.190.290">
    <property type="match status" value="1"/>
</dbReference>
<dbReference type="SUPFAM" id="SSF53850">
    <property type="entry name" value="Periplasmic binding protein-like II"/>
    <property type="match status" value="1"/>
</dbReference>
<comment type="caution">
    <text evidence="6">The sequence shown here is derived from an EMBL/GenBank/DDBJ whole genome shotgun (WGS) entry which is preliminary data.</text>
</comment>
<comment type="similarity">
    <text evidence="1">Belongs to the LysR transcriptional regulatory family.</text>
</comment>
<dbReference type="SUPFAM" id="SSF46785">
    <property type="entry name" value="Winged helix' DNA-binding domain"/>
    <property type="match status" value="1"/>
</dbReference>
<accession>A0A397PBB2</accession>
<sequence>MRFDLGDLRLFLAVVDAGSITHGAAAVNLSLAAASERLLGMEAAGGAALLVRGRRGASPTRAGEVLAHHARAILRQVSEMRTELSEHASGVHTTVRMLASTAAITEMLPERIGPWLAANPQIDVDLSERPSVETVKAIATGLADLGIVSDAVDIGALHVRMCAPDRLVAVMAVQDPLASARRVTLAELLERPLIGLTGALQSHIDDHALRAGRPFRPRIRLRTFEGVCRVAATGAGIGIVSETAARRCRRAMRLGIVPLSDAWASRRLLACCREPQELHRAAASLLDYLTQGPAL</sequence>
<dbReference type="GO" id="GO:0003700">
    <property type="term" value="F:DNA-binding transcription factor activity"/>
    <property type="evidence" value="ECO:0007669"/>
    <property type="project" value="InterPro"/>
</dbReference>
<dbReference type="Pfam" id="PF03466">
    <property type="entry name" value="LysR_substrate"/>
    <property type="match status" value="1"/>
</dbReference>
<dbReference type="Proteomes" id="UP000266568">
    <property type="component" value="Unassembled WGS sequence"/>
</dbReference>
<dbReference type="PANTHER" id="PTHR30419">
    <property type="entry name" value="HTH-TYPE TRANSCRIPTIONAL REGULATOR YBHD"/>
    <property type="match status" value="1"/>
</dbReference>
<dbReference type="PANTHER" id="PTHR30419:SF2">
    <property type="entry name" value="LYSR FAMILY TRANSCRIPTIONAL REGULATOR"/>
    <property type="match status" value="1"/>
</dbReference>
<dbReference type="InterPro" id="IPR000847">
    <property type="entry name" value="LysR_HTH_N"/>
</dbReference>
<dbReference type="RefSeq" id="WP_119034606.1">
    <property type="nucleotide sequence ID" value="NZ_QXDC01000002.1"/>
</dbReference>
<gene>
    <name evidence="6" type="ORF">DFR49_0923</name>
</gene>
<dbReference type="InterPro" id="IPR036390">
    <property type="entry name" value="WH_DNA-bd_sf"/>
</dbReference>
<evidence type="ECO:0000256" key="4">
    <source>
        <dbReference type="ARBA" id="ARBA00023163"/>
    </source>
</evidence>
<dbReference type="AlphaFoldDB" id="A0A397PBB2"/>
<dbReference type="InterPro" id="IPR036388">
    <property type="entry name" value="WH-like_DNA-bd_sf"/>
</dbReference>
<evidence type="ECO:0000259" key="5">
    <source>
        <dbReference type="PROSITE" id="PS50931"/>
    </source>
</evidence>
<evidence type="ECO:0000256" key="3">
    <source>
        <dbReference type="ARBA" id="ARBA00023125"/>
    </source>
</evidence>
<dbReference type="InterPro" id="IPR050950">
    <property type="entry name" value="HTH-type_LysR_regulators"/>
</dbReference>
<feature type="domain" description="HTH lysR-type" evidence="5">
    <location>
        <begin position="3"/>
        <end position="60"/>
    </location>
</feature>
<keyword evidence="3" id="KW-0238">DNA-binding</keyword>
<proteinExistence type="inferred from homology"/>
<evidence type="ECO:0000313" key="6">
    <source>
        <dbReference type="EMBL" id="RIA46382.1"/>
    </source>
</evidence>
<name>A0A397PBB2_9SPHN</name>
<dbReference type="OrthoDB" id="9785974at2"/>
<keyword evidence="2" id="KW-0805">Transcription regulation</keyword>
<dbReference type="Gene3D" id="1.10.10.10">
    <property type="entry name" value="Winged helix-like DNA-binding domain superfamily/Winged helix DNA-binding domain"/>
    <property type="match status" value="1"/>
</dbReference>
<organism evidence="6 7">
    <name type="scientific">Hephaestia caeni</name>
    <dbReference type="NCBI Taxonomy" id="645617"/>
    <lineage>
        <taxon>Bacteria</taxon>
        <taxon>Pseudomonadati</taxon>
        <taxon>Pseudomonadota</taxon>
        <taxon>Alphaproteobacteria</taxon>
        <taxon>Sphingomonadales</taxon>
        <taxon>Sphingomonadaceae</taxon>
        <taxon>Hephaestia</taxon>
    </lineage>
</organism>
<evidence type="ECO:0000313" key="7">
    <source>
        <dbReference type="Proteomes" id="UP000266568"/>
    </source>
</evidence>
<evidence type="ECO:0000256" key="2">
    <source>
        <dbReference type="ARBA" id="ARBA00023015"/>
    </source>
</evidence>
<dbReference type="EMBL" id="QXDC01000002">
    <property type="protein sequence ID" value="RIA46382.1"/>
    <property type="molecule type" value="Genomic_DNA"/>
</dbReference>
<evidence type="ECO:0000256" key="1">
    <source>
        <dbReference type="ARBA" id="ARBA00009437"/>
    </source>
</evidence>
<dbReference type="GO" id="GO:0003677">
    <property type="term" value="F:DNA binding"/>
    <property type="evidence" value="ECO:0007669"/>
    <property type="project" value="UniProtKB-KW"/>
</dbReference>
<keyword evidence="4" id="KW-0804">Transcription</keyword>
<keyword evidence="7" id="KW-1185">Reference proteome</keyword>
<dbReference type="GO" id="GO:0005829">
    <property type="term" value="C:cytosol"/>
    <property type="evidence" value="ECO:0007669"/>
    <property type="project" value="TreeGrafter"/>
</dbReference>
<reference evidence="6 7" key="1">
    <citation type="submission" date="2018-08" db="EMBL/GenBank/DDBJ databases">
        <title>Genomic Encyclopedia of Type Strains, Phase IV (KMG-IV): sequencing the most valuable type-strain genomes for metagenomic binning, comparative biology and taxonomic classification.</title>
        <authorList>
            <person name="Goeker M."/>
        </authorList>
    </citation>
    <scope>NUCLEOTIDE SEQUENCE [LARGE SCALE GENOMIC DNA]</scope>
    <source>
        <strain evidence="6 7">DSM 25527</strain>
    </source>
</reference>
<protein>
    <submittedName>
        <fullName evidence="6">LysR family transcriptional regulator</fullName>
    </submittedName>
</protein>
<dbReference type="InterPro" id="IPR005119">
    <property type="entry name" value="LysR_subst-bd"/>
</dbReference>
<dbReference type="Pfam" id="PF00126">
    <property type="entry name" value="HTH_1"/>
    <property type="match status" value="1"/>
</dbReference>